<keyword evidence="3" id="KW-0267">Excision nuclease</keyword>
<dbReference type="InterPro" id="IPR047296">
    <property type="entry name" value="GIY-YIG_UvrC_Cho"/>
</dbReference>
<evidence type="ECO:0000256" key="3">
    <source>
        <dbReference type="ARBA" id="ARBA00022881"/>
    </source>
</evidence>
<dbReference type="PANTHER" id="PTHR30562:SF10">
    <property type="entry name" value="EXCINUCLEASE CHO"/>
    <property type="match status" value="1"/>
</dbReference>
<feature type="non-terminal residue" evidence="10">
    <location>
        <position position="1"/>
    </location>
</feature>
<evidence type="ECO:0000256" key="7">
    <source>
        <dbReference type="ARBA" id="ARBA00042138"/>
    </source>
</evidence>
<evidence type="ECO:0000313" key="10">
    <source>
        <dbReference type="EMBL" id="MCA9397473.1"/>
    </source>
</evidence>
<dbReference type="SUPFAM" id="SSF82771">
    <property type="entry name" value="GIY-YIG endonuclease"/>
    <property type="match status" value="1"/>
</dbReference>
<keyword evidence="2" id="KW-0378">Hydrolase</keyword>
<reference evidence="10" key="1">
    <citation type="submission" date="2020-04" db="EMBL/GenBank/DDBJ databases">
        <authorList>
            <person name="Zhang T."/>
        </authorList>
    </citation>
    <scope>NUCLEOTIDE SEQUENCE</scope>
    <source>
        <strain evidence="10">HKST-UBA02</strain>
    </source>
</reference>
<evidence type="ECO:0000313" key="11">
    <source>
        <dbReference type="Proteomes" id="UP000699691"/>
    </source>
</evidence>
<accession>A0A955LVW5</accession>
<dbReference type="InterPro" id="IPR050066">
    <property type="entry name" value="UvrABC_protein_C"/>
</dbReference>
<dbReference type="GO" id="GO:0009380">
    <property type="term" value="C:excinuclease repair complex"/>
    <property type="evidence" value="ECO:0007669"/>
    <property type="project" value="TreeGrafter"/>
</dbReference>
<keyword evidence="1" id="KW-0227">DNA damage</keyword>
<proteinExistence type="predicted"/>
<dbReference type="GO" id="GO:0009432">
    <property type="term" value="P:SOS response"/>
    <property type="evidence" value="ECO:0007669"/>
    <property type="project" value="UniProtKB-KW"/>
</dbReference>
<evidence type="ECO:0000256" key="6">
    <source>
        <dbReference type="ARBA" id="ARBA00040756"/>
    </source>
</evidence>
<evidence type="ECO:0000256" key="4">
    <source>
        <dbReference type="ARBA" id="ARBA00023204"/>
    </source>
</evidence>
<reference evidence="10" key="2">
    <citation type="journal article" date="2021" name="Microbiome">
        <title>Successional dynamics and alternative stable states in a saline activated sludge microbial community over 9 years.</title>
        <authorList>
            <person name="Wang Y."/>
            <person name="Ye J."/>
            <person name="Ju F."/>
            <person name="Liu L."/>
            <person name="Boyd J.A."/>
            <person name="Deng Y."/>
            <person name="Parks D.H."/>
            <person name="Jiang X."/>
            <person name="Yin X."/>
            <person name="Woodcroft B.J."/>
            <person name="Tyson G.W."/>
            <person name="Hugenholtz P."/>
            <person name="Polz M.F."/>
            <person name="Zhang T."/>
        </authorList>
    </citation>
    <scope>NUCLEOTIDE SEQUENCE</scope>
    <source>
        <strain evidence="10">HKST-UBA02</strain>
    </source>
</reference>
<organism evidence="10 11">
    <name type="scientific">candidate division WWE3 bacterium</name>
    <dbReference type="NCBI Taxonomy" id="2053526"/>
    <lineage>
        <taxon>Bacteria</taxon>
        <taxon>Katanobacteria</taxon>
    </lineage>
</organism>
<protein>
    <recommendedName>
        <fullName evidence="6">Excinuclease cho</fullName>
    </recommendedName>
    <alternativeName>
        <fullName evidence="8">Endonuclease cho</fullName>
    </alternativeName>
    <alternativeName>
        <fullName evidence="7">UvrC homolog protein</fullName>
    </alternativeName>
</protein>
<keyword evidence="4" id="KW-0234">DNA repair</keyword>
<evidence type="ECO:0000259" key="9">
    <source>
        <dbReference type="PROSITE" id="PS50164"/>
    </source>
</evidence>
<gene>
    <name evidence="10" type="ORF">KC573_01475</name>
</gene>
<evidence type="ECO:0000256" key="8">
    <source>
        <dbReference type="ARBA" id="ARBA00042732"/>
    </source>
</evidence>
<dbReference type="PANTHER" id="PTHR30562">
    <property type="entry name" value="UVRC/OXIDOREDUCTASE"/>
    <property type="match status" value="1"/>
</dbReference>
<dbReference type="GO" id="GO:0006289">
    <property type="term" value="P:nucleotide-excision repair"/>
    <property type="evidence" value="ECO:0007669"/>
    <property type="project" value="InterPro"/>
</dbReference>
<dbReference type="CDD" id="cd10434">
    <property type="entry name" value="GIY-YIG_UvrC_Cho"/>
    <property type="match status" value="1"/>
</dbReference>
<dbReference type="InterPro" id="IPR035901">
    <property type="entry name" value="GIY-YIG_endonuc_sf"/>
</dbReference>
<dbReference type="AlphaFoldDB" id="A0A955LVW5"/>
<evidence type="ECO:0000256" key="1">
    <source>
        <dbReference type="ARBA" id="ARBA00022763"/>
    </source>
</evidence>
<dbReference type="GO" id="GO:0016787">
    <property type="term" value="F:hydrolase activity"/>
    <property type="evidence" value="ECO:0007669"/>
    <property type="project" value="UniProtKB-KW"/>
</dbReference>
<evidence type="ECO:0000256" key="2">
    <source>
        <dbReference type="ARBA" id="ARBA00022801"/>
    </source>
</evidence>
<feature type="domain" description="GIY-YIG" evidence="9">
    <location>
        <begin position="6"/>
        <end position="83"/>
    </location>
</feature>
<sequence length="265" mass="30902">IEKIPNTPGVYFFYDDNGALLYVGKSVHLKERIKSHFSDTKNNHYLSFTKLIKDIDYEITAGDIEAQLKEAAYIKERMPIHNHQLRRVQKMVYAVVETNDDGYLQPRLVQEMPALESIDQVVGMYRSRKKAREHFEQLVKEHDLCDKLMGLQKTGTTCFGYHLNRCNGACIREESPALYNAKFNNAFAKSRLREWPYSGPVAIREYNEDFGIETVHIVDRWCYLGKATSFDDVNDTLEQQRLFDHDMYMILLRALFDDSVEKIAL</sequence>
<dbReference type="PROSITE" id="PS50164">
    <property type="entry name" value="GIY_YIG"/>
    <property type="match status" value="1"/>
</dbReference>
<dbReference type="InterPro" id="IPR000305">
    <property type="entry name" value="GIY-YIG_endonuc"/>
</dbReference>
<keyword evidence="5" id="KW-0742">SOS response</keyword>
<dbReference type="GO" id="GO:0004518">
    <property type="term" value="F:nuclease activity"/>
    <property type="evidence" value="ECO:0007669"/>
    <property type="project" value="UniProtKB-KW"/>
</dbReference>
<name>A0A955LVW5_UNCKA</name>
<dbReference type="Proteomes" id="UP000699691">
    <property type="component" value="Unassembled WGS sequence"/>
</dbReference>
<dbReference type="Gene3D" id="3.40.1440.10">
    <property type="entry name" value="GIY-YIG endonuclease"/>
    <property type="match status" value="1"/>
</dbReference>
<dbReference type="EMBL" id="JAGQKY010000044">
    <property type="protein sequence ID" value="MCA9397473.1"/>
    <property type="molecule type" value="Genomic_DNA"/>
</dbReference>
<evidence type="ECO:0000256" key="5">
    <source>
        <dbReference type="ARBA" id="ARBA00023236"/>
    </source>
</evidence>
<comment type="caution">
    <text evidence="10">The sequence shown here is derived from an EMBL/GenBank/DDBJ whole genome shotgun (WGS) entry which is preliminary data.</text>
</comment>
<dbReference type="Pfam" id="PF01541">
    <property type="entry name" value="GIY-YIG"/>
    <property type="match status" value="1"/>
</dbReference>
<dbReference type="SMART" id="SM00465">
    <property type="entry name" value="GIYc"/>
    <property type="match status" value="1"/>
</dbReference>